<name>A0AAJ0DSH4_9PEZI</name>
<evidence type="ECO:0000313" key="6">
    <source>
        <dbReference type="Proteomes" id="UP001271007"/>
    </source>
</evidence>
<keyword evidence="2" id="KW-0521">NADP</keyword>
<dbReference type="PANTHER" id="PTHR42748">
    <property type="entry name" value="NITROGEN METABOLITE REPRESSION PROTEIN NMRA FAMILY MEMBER"/>
    <property type="match status" value="1"/>
</dbReference>
<dbReference type="Gene3D" id="3.40.50.720">
    <property type="entry name" value="NAD(P)-binding Rossmann-like Domain"/>
    <property type="match status" value="1"/>
</dbReference>
<feature type="domain" description="NmrA-like" evidence="4">
    <location>
        <begin position="4"/>
        <end position="287"/>
    </location>
</feature>
<sequence length="318" mass="35081">MSSKQLITVFGATGNQGGSVLDIFLARPDLQEKYSLRGITRDPSSGKSKALSDTGIEMVKADVDDAESVKTAVKGSYGVFGVTDFWSIMDKQREIKQGKNIFDASKEAGVKHLVWSALPHAEKITDGALKHVEHFDSKAIVAEYAEENKGSMWVSHVMPAMFGDALTRMTRVHEGQAALGMPFPSDTVAWPLIFPRRDYGKWVMGAFAAGEKADGYFINAISTWTTPKEVVAAITKNANRDVKFNTLPANVYTSIMQQATGEVVGEELSETMQLIGGWNYYGKGAEKSQKDHDKFLLKDADLISYEQWAEENGPFKYE</sequence>
<dbReference type="AlphaFoldDB" id="A0AAJ0DSH4"/>
<dbReference type="PANTHER" id="PTHR42748:SF30">
    <property type="entry name" value="NMRA-LIKE DOMAIN-CONTAINING PROTEIN"/>
    <property type="match status" value="1"/>
</dbReference>
<comment type="caution">
    <text evidence="5">The sequence shown here is derived from an EMBL/GenBank/DDBJ whole genome shotgun (WGS) entry which is preliminary data.</text>
</comment>
<evidence type="ECO:0000256" key="2">
    <source>
        <dbReference type="ARBA" id="ARBA00022857"/>
    </source>
</evidence>
<evidence type="ECO:0000256" key="3">
    <source>
        <dbReference type="ARBA" id="ARBA00023002"/>
    </source>
</evidence>
<dbReference type="Pfam" id="PF05368">
    <property type="entry name" value="NmrA"/>
    <property type="match status" value="1"/>
</dbReference>
<dbReference type="SUPFAM" id="SSF51735">
    <property type="entry name" value="NAD(P)-binding Rossmann-fold domains"/>
    <property type="match status" value="1"/>
</dbReference>
<organism evidence="5 6">
    <name type="scientific">Extremus antarcticus</name>
    <dbReference type="NCBI Taxonomy" id="702011"/>
    <lineage>
        <taxon>Eukaryota</taxon>
        <taxon>Fungi</taxon>
        <taxon>Dikarya</taxon>
        <taxon>Ascomycota</taxon>
        <taxon>Pezizomycotina</taxon>
        <taxon>Dothideomycetes</taxon>
        <taxon>Dothideomycetidae</taxon>
        <taxon>Mycosphaerellales</taxon>
        <taxon>Extremaceae</taxon>
        <taxon>Extremus</taxon>
    </lineage>
</organism>
<keyword evidence="6" id="KW-1185">Reference proteome</keyword>
<evidence type="ECO:0000259" key="4">
    <source>
        <dbReference type="Pfam" id="PF05368"/>
    </source>
</evidence>
<evidence type="ECO:0000313" key="5">
    <source>
        <dbReference type="EMBL" id="KAK3055530.1"/>
    </source>
</evidence>
<proteinExistence type="inferred from homology"/>
<dbReference type="GO" id="GO:0005634">
    <property type="term" value="C:nucleus"/>
    <property type="evidence" value="ECO:0007669"/>
    <property type="project" value="TreeGrafter"/>
</dbReference>
<dbReference type="Proteomes" id="UP001271007">
    <property type="component" value="Unassembled WGS sequence"/>
</dbReference>
<dbReference type="GO" id="GO:0016491">
    <property type="term" value="F:oxidoreductase activity"/>
    <property type="evidence" value="ECO:0007669"/>
    <property type="project" value="UniProtKB-KW"/>
</dbReference>
<protein>
    <recommendedName>
        <fullName evidence="4">NmrA-like domain-containing protein</fullName>
    </recommendedName>
</protein>
<keyword evidence="3" id="KW-0560">Oxidoreductase</keyword>
<dbReference type="EMBL" id="JAWDJX010000008">
    <property type="protein sequence ID" value="KAK3055530.1"/>
    <property type="molecule type" value="Genomic_DNA"/>
</dbReference>
<dbReference type="InterPro" id="IPR008030">
    <property type="entry name" value="NmrA-like"/>
</dbReference>
<accession>A0AAJ0DSH4</accession>
<gene>
    <name evidence="5" type="ORF">LTR09_003450</name>
</gene>
<dbReference type="InterPro" id="IPR036291">
    <property type="entry name" value="NAD(P)-bd_dom_sf"/>
</dbReference>
<dbReference type="Gene3D" id="3.90.25.10">
    <property type="entry name" value="UDP-galactose 4-epimerase, domain 1"/>
    <property type="match status" value="1"/>
</dbReference>
<dbReference type="InterPro" id="IPR051164">
    <property type="entry name" value="NmrA-like_oxidored"/>
</dbReference>
<dbReference type="CDD" id="cd05251">
    <property type="entry name" value="NmrA_like_SDR_a"/>
    <property type="match status" value="1"/>
</dbReference>
<comment type="similarity">
    <text evidence="1">Belongs to the NmrA-type oxidoreductase family.</text>
</comment>
<reference evidence="5" key="1">
    <citation type="submission" date="2023-04" db="EMBL/GenBank/DDBJ databases">
        <title>Black Yeasts Isolated from many extreme environments.</title>
        <authorList>
            <person name="Coleine C."/>
            <person name="Stajich J.E."/>
            <person name="Selbmann L."/>
        </authorList>
    </citation>
    <scope>NUCLEOTIDE SEQUENCE</scope>
    <source>
        <strain evidence="5">CCFEE 5312</strain>
    </source>
</reference>
<evidence type="ECO:0000256" key="1">
    <source>
        <dbReference type="ARBA" id="ARBA00006328"/>
    </source>
</evidence>